<dbReference type="EMBL" id="LSRX01000054">
    <property type="protein sequence ID" value="OLQ11774.1"/>
    <property type="molecule type" value="Genomic_DNA"/>
</dbReference>
<dbReference type="OrthoDB" id="10518330at2759"/>
<keyword evidence="1" id="KW-0472">Membrane</keyword>
<feature type="transmembrane region" description="Helical" evidence="1">
    <location>
        <begin position="6"/>
        <end position="36"/>
    </location>
</feature>
<keyword evidence="3" id="KW-1185">Reference proteome</keyword>
<dbReference type="AlphaFoldDB" id="A0A1Q9EWE7"/>
<keyword evidence="1" id="KW-0812">Transmembrane</keyword>
<protein>
    <submittedName>
        <fullName evidence="2">Uncharacterized protein</fullName>
    </submittedName>
</protein>
<evidence type="ECO:0000313" key="2">
    <source>
        <dbReference type="EMBL" id="OLQ11774.1"/>
    </source>
</evidence>
<evidence type="ECO:0000256" key="1">
    <source>
        <dbReference type="SAM" id="Phobius"/>
    </source>
</evidence>
<dbReference type="Proteomes" id="UP000186817">
    <property type="component" value="Unassembled WGS sequence"/>
</dbReference>
<gene>
    <name evidence="2" type="ORF">AK812_SmicGene4378</name>
</gene>
<sequence>MLVVVGAAVAAAAAAVVVVVVVVFVLVLMLVLGLVLDVQQPVPPGARGPAHGRISQPWVLAMTGGRRPEGCEWPQLTRCFRAPEEIKMSRRISSWAVSWPPGAVFGCRTPSDIAVPGKSTSQAMGSGVVATREQVNVPMNEAIHAVVPGQGSSSLTVVRWITRLNEYLAAIFLSIKGGFLVQKLGEMRSSIICELKECGCLKQHGVMNDFSTKVIHEDFSMGVVSNLSLKDLLEDFGMREMINLSLKDLLEDFGMGETSNLSPKDLFEDFGVRAMRDLNVRVIFENLSILQACRGLEVNVVT</sequence>
<evidence type="ECO:0000313" key="3">
    <source>
        <dbReference type="Proteomes" id="UP000186817"/>
    </source>
</evidence>
<comment type="caution">
    <text evidence="2">The sequence shown here is derived from an EMBL/GenBank/DDBJ whole genome shotgun (WGS) entry which is preliminary data.</text>
</comment>
<proteinExistence type="predicted"/>
<reference evidence="2 3" key="1">
    <citation type="submission" date="2016-02" db="EMBL/GenBank/DDBJ databases">
        <title>Genome analysis of coral dinoflagellate symbionts highlights evolutionary adaptations to a symbiotic lifestyle.</title>
        <authorList>
            <person name="Aranda M."/>
            <person name="Li Y."/>
            <person name="Liew Y.J."/>
            <person name="Baumgarten S."/>
            <person name="Simakov O."/>
            <person name="Wilson M."/>
            <person name="Piel J."/>
            <person name="Ashoor H."/>
            <person name="Bougouffa S."/>
            <person name="Bajic V.B."/>
            <person name="Ryu T."/>
            <person name="Ravasi T."/>
            <person name="Bayer T."/>
            <person name="Micklem G."/>
            <person name="Kim H."/>
            <person name="Bhak J."/>
            <person name="Lajeunesse T.C."/>
            <person name="Voolstra C.R."/>
        </authorList>
    </citation>
    <scope>NUCLEOTIDE SEQUENCE [LARGE SCALE GENOMIC DNA]</scope>
    <source>
        <strain evidence="2 3">CCMP2467</strain>
    </source>
</reference>
<accession>A0A1Q9EWE7</accession>
<name>A0A1Q9EWE7_SYMMI</name>
<organism evidence="2 3">
    <name type="scientific">Symbiodinium microadriaticum</name>
    <name type="common">Dinoflagellate</name>
    <name type="synonym">Zooxanthella microadriatica</name>
    <dbReference type="NCBI Taxonomy" id="2951"/>
    <lineage>
        <taxon>Eukaryota</taxon>
        <taxon>Sar</taxon>
        <taxon>Alveolata</taxon>
        <taxon>Dinophyceae</taxon>
        <taxon>Suessiales</taxon>
        <taxon>Symbiodiniaceae</taxon>
        <taxon>Symbiodinium</taxon>
    </lineage>
</organism>
<keyword evidence="1" id="KW-1133">Transmembrane helix</keyword>